<reference evidence="6" key="1">
    <citation type="journal article" date="2019" name="Int. J. Syst. Evol. Microbiol.">
        <title>The Global Catalogue of Microorganisms (GCM) 10K type strain sequencing project: providing services to taxonomists for standard genome sequencing and annotation.</title>
        <authorList>
            <consortium name="The Broad Institute Genomics Platform"/>
            <consortium name="The Broad Institute Genome Sequencing Center for Infectious Disease"/>
            <person name="Wu L."/>
            <person name="Ma J."/>
        </authorList>
    </citation>
    <scope>NUCLEOTIDE SEQUENCE [LARGE SCALE GENOMIC DNA]</scope>
    <source>
        <strain evidence="6">JCM 17441</strain>
    </source>
</reference>
<keyword evidence="6" id="KW-1185">Reference proteome</keyword>
<feature type="transmembrane region" description="Helical" evidence="4">
    <location>
        <begin position="322"/>
        <end position="340"/>
    </location>
</feature>
<feature type="transmembrane region" description="Helical" evidence="4">
    <location>
        <begin position="380"/>
        <end position="400"/>
    </location>
</feature>
<feature type="transmembrane region" description="Helical" evidence="4">
    <location>
        <begin position="261"/>
        <end position="283"/>
    </location>
</feature>
<keyword evidence="4" id="KW-0472">Membrane</keyword>
<protein>
    <submittedName>
        <fullName evidence="5">L-fucose:H+ symporter permease</fullName>
    </submittedName>
</protein>
<evidence type="ECO:0000256" key="4">
    <source>
        <dbReference type="SAM" id="Phobius"/>
    </source>
</evidence>
<dbReference type="NCBIfam" id="TIGR00885">
    <property type="entry name" value="fucP"/>
    <property type="match status" value="1"/>
</dbReference>
<comment type="caution">
    <text evidence="5">The sequence shown here is derived from an EMBL/GenBank/DDBJ whole genome shotgun (WGS) entry which is preliminary data.</text>
</comment>
<accession>A0ABP8DI04</accession>
<dbReference type="CDD" id="cd17394">
    <property type="entry name" value="MFS_FucP_like"/>
    <property type="match status" value="1"/>
</dbReference>
<comment type="subcellular location">
    <subcellularLocation>
        <location evidence="1">Cell inner membrane</location>
        <topology evidence="1">Multi-pass membrane protein</topology>
    </subcellularLocation>
</comment>
<feature type="region of interest" description="Disordered" evidence="3">
    <location>
        <begin position="436"/>
        <end position="457"/>
    </location>
</feature>
<feature type="transmembrane region" description="Helical" evidence="4">
    <location>
        <begin position="406"/>
        <end position="426"/>
    </location>
</feature>
<gene>
    <name evidence="5" type="primary">fucP</name>
    <name evidence="5" type="ORF">GCM10022255_068340</name>
</gene>
<evidence type="ECO:0000256" key="1">
    <source>
        <dbReference type="ARBA" id="ARBA00004429"/>
    </source>
</evidence>
<dbReference type="EMBL" id="BAABAT010000023">
    <property type="protein sequence ID" value="GAA4256246.1"/>
    <property type="molecule type" value="Genomic_DNA"/>
</dbReference>
<dbReference type="SUPFAM" id="SSF103473">
    <property type="entry name" value="MFS general substrate transporter"/>
    <property type="match status" value="1"/>
</dbReference>
<feature type="transmembrane region" description="Helical" evidence="4">
    <location>
        <begin position="59"/>
        <end position="79"/>
    </location>
</feature>
<feature type="transmembrane region" description="Helical" evidence="4">
    <location>
        <begin position="153"/>
        <end position="176"/>
    </location>
</feature>
<evidence type="ECO:0000256" key="3">
    <source>
        <dbReference type="SAM" id="MobiDB-lite"/>
    </source>
</evidence>
<proteinExistence type="predicted"/>
<keyword evidence="4" id="KW-1133">Transmembrane helix</keyword>
<evidence type="ECO:0000256" key="2">
    <source>
        <dbReference type="ARBA" id="ARBA00022475"/>
    </source>
</evidence>
<feature type="transmembrane region" description="Helical" evidence="4">
    <location>
        <begin position="86"/>
        <end position="106"/>
    </location>
</feature>
<feature type="transmembrane region" description="Helical" evidence="4">
    <location>
        <begin position="295"/>
        <end position="315"/>
    </location>
</feature>
<dbReference type="InterPro" id="IPR011701">
    <property type="entry name" value="MFS"/>
</dbReference>
<dbReference type="Gene3D" id="1.20.1250.20">
    <property type="entry name" value="MFS general substrate transporter like domains"/>
    <property type="match status" value="2"/>
</dbReference>
<dbReference type="Pfam" id="PF07690">
    <property type="entry name" value="MFS_1"/>
    <property type="match status" value="1"/>
</dbReference>
<keyword evidence="2" id="KW-1003">Cell membrane</keyword>
<dbReference type="Proteomes" id="UP001500620">
    <property type="component" value="Unassembled WGS sequence"/>
</dbReference>
<dbReference type="InterPro" id="IPR005275">
    <property type="entry name" value="Lfuc_symporter_FucP"/>
</dbReference>
<sequence length="457" mass="48012">MAPPLADEDERGQRRQLLGRGMLLLFIALIGCFTAWGIAQDLTTPMVAGFKRIFQMSTFQASLVQLAYFGAYFLLALPAAFLNQRFGYKTGILTGLGLAALGAFLFYPASKIMTYEAFLLALFAMAAGCSILETSANPYVMSLGPEETATRRLNLAQAFNPLGTNIGVLLASTLILPKLAEPVDISSLSQDQLHAIRAGELGAVMAPYLGLAVLLALIAVAIASQKAPPIVEEFPDTGPHTGGTGHLFEVLWRSKRYRFGVIAQFANVAAQVCTWTFLIQYVQQALGGSLQKGGAYLQVSLLVFLGSRFLMTWVIGRVRATTVLAVLAFLAVVLCLFAILSPNLAGVLAVVALSFCLSLMFPTIYGVALKGLGPATKFGAAGLVMAIVGGAIMPLVQGKLVDETSAAISFVVPAACFAVVGLYALYDLRAAPASVRGSTQSDLPGDAGPSTVTGGAA</sequence>
<dbReference type="InterPro" id="IPR050375">
    <property type="entry name" value="MFS_TsgA-like"/>
</dbReference>
<feature type="transmembrane region" description="Helical" evidence="4">
    <location>
        <begin position="21"/>
        <end position="39"/>
    </location>
</feature>
<organism evidence="5 6">
    <name type="scientific">Dactylosporangium darangshiense</name>
    <dbReference type="NCBI Taxonomy" id="579108"/>
    <lineage>
        <taxon>Bacteria</taxon>
        <taxon>Bacillati</taxon>
        <taxon>Actinomycetota</taxon>
        <taxon>Actinomycetes</taxon>
        <taxon>Micromonosporales</taxon>
        <taxon>Micromonosporaceae</taxon>
        <taxon>Dactylosporangium</taxon>
    </lineage>
</organism>
<dbReference type="PANTHER" id="PTHR43702">
    <property type="entry name" value="L-FUCOSE-PROTON SYMPORTER"/>
    <property type="match status" value="1"/>
</dbReference>
<feature type="transmembrane region" description="Helical" evidence="4">
    <location>
        <begin position="205"/>
        <end position="223"/>
    </location>
</feature>
<feature type="transmembrane region" description="Helical" evidence="4">
    <location>
        <begin position="346"/>
        <end position="368"/>
    </location>
</feature>
<evidence type="ECO:0000313" key="5">
    <source>
        <dbReference type="EMBL" id="GAA4256246.1"/>
    </source>
</evidence>
<evidence type="ECO:0000313" key="6">
    <source>
        <dbReference type="Proteomes" id="UP001500620"/>
    </source>
</evidence>
<dbReference type="InterPro" id="IPR036259">
    <property type="entry name" value="MFS_trans_sf"/>
</dbReference>
<dbReference type="PANTHER" id="PTHR43702:SF11">
    <property type="entry name" value="L-FUCOSE-PROTON SYMPORTER"/>
    <property type="match status" value="1"/>
</dbReference>
<feature type="transmembrane region" description="Helical" evidence="4">
    <location>
        <begin position="112"/>
        <end position="132"/>
    </location>
</feature>
<keyword evidence="4" id="KW-0812">Transmembrane</keyword>
<name>A0ABP8DI04_9ACTN</name>